<dbReference type="EMBL" id="FN430348">
    <property type="protein sequence ID" value="CAZ85357.1"/>
    <property type="molecule type" value="Genomic_DNA"/>
</dbReference>
<dbReference type="GeneID" id="9186101"/>
<proteinExistence type="predicted"/>
<name>D5GLG4_TUBMM</name>
<keyword evidence="1" id="KW-0472">Membrane</keyword>
<dbReference type="InParanoid" id="D5GLG4"/>
<dbReference type="PANTHER" id="PTHR39400:SF1">
    <property type="entry name" value="PIG-P DOMAIN-CONTAINING PROTEIN"/>
    <property type="match status" value="1"/>
</dbReference>
<dbReference type="Pfam" id="PF15159">
    <property type="entry name" value="PIG-Y"/>
    <property type="match status" value="1"/>
</dbReference>
<dbReference type="InterPro" id="IPR029164">
    <property type="entry name" value="PIG-Y"/>
</dbReference>
<keyword evidence="1" id="KW-0812">Transmembrane</keyword>
<protein>
    <submittedName>
        <fullName evidence="2">(Perigord truffle) hypothetical protein</fullName>
    </submittedName>
</protein>
<dbReference type="HOGENOM" id="CLU_132811_0_0_1"/>
<reference evidence="2 3" key="1">
    <citation type="journal article" date="2010" name="Nature">
        <title>Perigord black truffle genome uncovers evolutionary origins and mechanisms of symbiosis.</title>
        <authorList>
            <person name="Martin F."/>
            <person name="Kohler A."/>
            <person name="Murat C."/>
            <person name="Balestrini R."/>
            <person name="Coutinho P.M."/>
            <person name="Jaillon O."/>
            <person name="Montanini B."/>
            <person name="Morin E."/>
            <person name="Noel B."/>
            <person name="Percudani R."/>
            <person name="Porcel B."/>
            <person name="Rubini A."/>
            <person name="Amicucci A."/>
            <person name="Amselem J."/>
            <person name="Anthouard V."/>
            <person name="Arcioni S."/>
            <person name="Artiguenave F."/>
            <person name="Aury J.M."/>
            <person name="Ballario P."/>
            <person name="Bolchi A."/>
            <person name="Brenna A."/>
            <person name="Brun A."/>
            <person name="Buee M."/>
            <person name="Cantarel B."/>
            <person name="Chevalier G."/>
            <person name="Couloux A."/>
            <person name="Da Silva C."/>
            <person name="Denoeud F."/>
            <person name="Duplessis S."/>
            <person name="Ghignone S."/>
            <person name="Hilselberger B."/>
            <person name="Iotti M."/>
            <person name="Marcais B."/>
            <person name="Mello A."/>
            <person name="Miranda M."/>
            <person name="Pacioni G."/>
            <person name="Quesneville H."/>
            <person name="Riccioni C."/>
            <person name="Ruotolo R."/>
            <person name="Splivallo R."/>
            <person name="Stocchi V."/>
            <person name="Tisserant E."/>
            <person name="Viscomi A.R."/>
            <person name="Zambonelli A."/>
            <person name="Zampieri E."/>
            <person name="Henrissat B."/>
            <person name="Lebrun M.H."/>
            <person name="Paolocci F."/>
            <person name="Bonfante P."/>
            <person name="Ottonello S."/>
            <person name="Wincker P."/>
        </authorList>
    </citation>
    <scope>NUCLEOTIDE SEQUENCE [LARGE SCALE GENOMIC DNA]</scope>
    <source>
        <strain evidence="2 3">Mel28</strain>
    </source>
</reference>
<dbReference type="KEGG" id="tml:GSTUM_00010182001"/>
<feature type="transmembrane region" description="Helical" evidence="1">
    <location>
        <begin position="29"/>
        <end position="55"/>
    </location>
</feature>
<dbReference type="Proteomes" id="UP000006911">
    <property type="component" value="Unassembled WGS sequence"/>
</dbReference>
<dbReference type="RefSeq" id="XP_002841166.1">
    <property type="nucleotide sequence ID" value="XM_002841120.1"/>
</dbReference>
<keyword evidence="3" id="KW-1185">Reference proteome</keyword>
<dbReference type="eggNOG" id="ENOG502S4R7">
    <property type="taxonomic scope" value="Eukaryota"/>
</dbReference>
<keyword evidence="1" id="KW-1133">Transmembrane helix</keyword>
<sequence>MSGGGGRRSRTSSFILLPRQQEIESAADTAYYGFVVLGATWIVFVVGMGSALGIWEWAWDVPDSPFLKIANESDDDKEVLIPGYYPALVILTCVMAWVWVVVAWMGMKYFKHAKIQGGGDDG</sequence>
<feature type="transmembrane region" description="Helical" evidence="1">
    <location>
        <begin position="84"/>
        <end position="105"/>
    </location>
</feature>
<evidence type="ECO:0000256" key="1">
    <source>
        <dbReference type="SAM" id="Phobius"/>
    </source>
</evidence>
<gene>
    <name evidence="2" type="ORF">GSTUM_00010182001</name>
</gene>
<evidence type="ECO:0000313" key="3">
    <source>
        <dbReference type="Proteomes" id="UP000006911"/>
    </source>
</evidence>
<dbReference type="PANTHER" id="PTHR39400">
    <property type="entry name" value="YALI0E29227P"/>
    <property type="match status" value="1"/>
</dbReference>
<evidence type="ECO:0000313" key="2">
    <source>
        <dbReference type="EMBL" id="CAZ85357.1"/>
    </source>
</evidence>
<organism evidence="2 3">
    <name type="scientific">Tuber melanosporum (strain Mel28)</name>
    <name type="common">Perigord black truffle</name>
    <dbReference type="NCBI Taxonomy" id="656061"/>
    <lineage>
        <taxon>Eukaryota</taxon>
        <taxon>Fungi</taxon>
        <taxon>Dikarya</taxon>
        <taxon>Ascomycota</taxon>
        <taxon>Pezizomycotina</taxon>
        <taxon>Pezizomycetes</taxon>
        <taxon>Pezizales</taxon>
        <taxon>Tuberaceae</taxon>
        <taxon>Tuber</taxon>
    </lineage>
</organism>
<accession>D5GLG4</accession>
<dbReference type="STRING" id="656061.D5GLG4"/>
<dbReference type="AlphaFoldDB" id="D5GLG4"/>